<protein>
    <submittedName>
        <fullName evidence="1">Uncharacterized protein</fullName>
    </submittedName>
</protein>
<gene>
    <name evidence="1" type="ORF">ADEAN_000111200</name>
</gene>
<proteinExistence type="predicted"/>
<keyword evidence="2" id="KW-1185">Reference proteome</keyword>
<dbReference type="AlphaFoldDB" id="A0A7G2C1Z1"/>
<dbReference type="Proteomes" id="UP000515908">
    <property type="component" value="Chromosome 02"/>
</dbReference>
<accession>A0A7G2C1Z1</accession>
<evidence type="ECO:0000313" key="2">
    <source>
        <dbReference type="Proteomes" id="UP000515908"/>
    </source>
</evidence>
<dbReference type="EMBL" id="LR877146">
    <property type="protein sequence ID" value="CAD2213669.1"/>
    <property type="molecule type" value="Genomic_DNA"/>
</dbReference>
<name>A0A7G2C1Z1_9TRYP</name>
<reference evidence="1 2" key="1">
    <citation type="submission" date="2020-08" db="EMBL/GenBank/DDBJ databases">
        <authorList>
            <person name="Newling K."/>
            <person name="Davey J."/>
            <person name="Forrester S."/>
        </authorList>
    </citation>
    <scope>NUCLEOTIDE SEQUENCE [LARGE SCALE GENOMIC DNA]</scope>
    <source>
        <strain evidence="2">Crithidia deanei Carvalho (ATCC PRA-265)</strain>
    </source>
</reference>
<organism evidence="1 2">
    <name type="scientific">Angomonas deanei</name>
    <dbReference type="NCBI Taxonomy" id="59799"/>
    <lineage>
        <taxon>Eukaryota</taxon>
        <taxon>Discoba</taxon>
        <taxon>Euglenozoa</taxon>
        <taxon>Kinetoplastea</taxon>
        <taxon>Metakinetoplastina</taxon>
        <taxon>Trypanosomatida</taxon>
        <taxon>Trypanosomatidae</taxon>
        <taxon>Strigomonadinae</taxon>
        <taxon>Angomonas</taxon>
    </lineage>
</organism>
<sequence length="128" mass="14782">MKALHKDYSVYYNSSLSSPTRTFLYVLSRTVLEEHIQLYTLYRDQQSGLQQRTATETPTAPFFFTLDLTLLHYVTGSRHTVDGYVLVFSQRRTPQEEPVAAVEEWFGGGTVIPVRYGSGYYYPNPKNR</sequence>
<evidence type="ECO:0000313" key="1">
    <source>
        <dbReference type="EMBL" id="CAD2213669.1"/>
    </source>
</evidence>
<dbReference type="VEuPathDB" id="TriTrypDB:ADEAN_000111200"/>